<dbReference type="EMBL" id="JAODUO010000817">
    <property type="protein sequence ID" value="KAK2174236.1"/>
    <property type="molecule type" value="Genomic_DNA"/>
</dbReference>
<dbReference type="AlphaFoldDB" id="A0AAD9NMV0"/>
<evidence type="ECO:0000313" key="2">
    <source>
        <dbReference type="Proteomes" id="UP001209878"/>
    </source>
</evidence>
<proteinExistence type="predicted"/>
<gene>
    <name evidence="1" type="ORF">NP493_817g02081</name>
</gene>
<accession>A0AAD9NMV0</accession>
<comment type="caution">
    <text evidence="1">The sequence shown here is derived from an EMBL/GenBank/DDBJ whole genome shotgun (WGS) entry which is preliminary data.</text>
</comment>
<sequence length="54" mass="6104">MSLLWPAVQNYIQSGDASVFKSFEIENKAVKRLWMLEGQIETLHNGSAHVTSKL</sequence>
<dbReference type="Proteomes" id="UP001209878">
    <property type="component" value="Unassembled WGS sequence"/>
</dbReference>
<keyword evidence="2" id="KW-1185">Reference proteome</keyword>
<reference evidence="1" key="1">
    <citation type="journal article" date="2023" name="Mol. Biol. Evol.">
        <title>Third-Generation Sequencing Reveals the Adaptive Role of the Epigenome in Three Deep-Sea Polychaetes.</title>
        <authorList>
            <person name="Perez M."/>
            <person name="Aroh O."/>
            <person name="Sun Y."/>
            <person name="Lan Y."/>
            <person name="Juniper S.K."/>
            <person name="Young C.R."/>
            <person name="Angers B."/>
            <person name="Qian P.Y."/>
        </authorList>
    </citation>
    <scope>NUCLEOTIDE SEQUENCE</scope>
    <source>
        <strain evidence="1">R07B-5</strain>
    </source>
</reference>
<name>A0AAD9NMV0_RIDPI</name>
<evidence type="ECO:0000313" key="1">
    <source>
        <dbReference type="EMBL" id="KAK2174236.1"/>
    </source>
</evidence>
<protein>
    <submittedName>
        <fullName evidence="1">Uncharacterized protein</fullName>
    </submittedName>
</protein>
<organism evidence="1 2">
    <name type="scientific">Ridgeia piscesae</name>
    <name type="common">Tubeworm</name>
    <dbReference type="NCBI Taxonomy" id="27915"/>
    <lineage>
        <taxon>Eukaryota</taxon>
        <taxon>Metazoa</taxon>
        <taxon>Spiralia</taxon>
        <taxon>Lophotrochozoa</taxon>
        <taxon>Annelida</taxon>
        <taxon>Polychaeta</taxon>
        <taxon>Sedentaria</taxon>
        <taxon>Canalipalpata</taxon>
        <taxon>Sabellida</taxon>
        <taxon>Siboglinidae</taxon>
        <taxon>Ridgeia</taxon>
    </lineage>
</organism>